<dbReference type="HAMAP" id="MF_01057">
    <property type="entry name" value="tRNA_methyltr_TrmB"/>
    <property type="match status" value="1"/>
</dbReference>
<feature type="binding site" evidence="7">
    <location>
        <position position="178"/>
    </location>
    <ligand>
        <name>substrate</name>
    </ligand>
</feature>
<dbReference type="SUPFAM" id="SSF53335">
    <property type="entry name" value="S-adenosyl-L-methionine-dependent methyltransferases"/>
    <property type="match status" value="1"/>
</dbReference>
<name>A0AAW9HLM8_9ACTO</name>
<comment type="catalytic activity">
    <reaction evidence="1 7">
        <text>guanosine(46) in tRNA + S-adenosyl-L-methionine = N(7)-methylguanosine(46) in tRNA + S-adenosyl-L-homocysteine</text>
        <dbReference type="Rhea" id="RHEA:42708"/>
        <dbReference type="Rhea" id="RHEA-COMP:10188"/>
        <dbReference type="Rhea" id="RHEA-COMP:10189"/>
        <dbReference type="ChEBI" id="CHEBI:57856"/>
        <dbReference type="ChEBI" id="CHEBI:59789"/>
        <dbReference type="ChEBI" id="CHEBI:74269"/>
        <dbReference type="ChEBI" id="CHEBI:74480"/>
        <dbReference type="EC" id="2.1.1.33"/>
    </reaction>
</comment>
<feature type="binding site" evidence="7">
    <location>
        <position position="124"/>
    </location>
    <ligand>
        <name>S-adenosyl-L-methionine</name>
        <dbReference type="ChEBI" id="CHEBI:59789"/>
    </ligand>
</feature>
<reference evidence="9 10" key="1">
    <citation type="submission" date="2023-10" db="EMBL/GenBank/DDBJ databases">
        <title>Whole Genome based description of the genera Actinobaculum and Actinotignum reveals a complex phylogenetic relationship within the species included in the genus Actinotignum.</title>
        <authorList>
            <person name="Jensen C.S."/>
            <person name="Dargis R."/>
            <person name="Kemp M."/>
            <person name="Christensen J.J."/>
        </authorList>
    </citation>
    <scope>NUCLEOTIDE SEQUENCE</scope>
    <source>
        <strain evidence="9">SLA_B511</strain>
        <strain evidence="8 10">SLA_B974</strain>
    </source>
</reference>
<evidence type="ECO:0000256" key="6">
    <source>
        <dbReference type="ARBA" id="ARBA00022694"/>
    </source>
</evidence>
<keyword evidence="6 7" id="KW-0819">tRNA processing</keyword>
<dbReference type="PROSITE" id="PS51625">
    <property type="entry name" value="SAM_MT_TRMB"/>
    <property type="match status" value="1"/>
</dbReference>
<dbReference type="Proteomes" id="UP001281731">
    <property type="component" value="Unassembled WGS sequence"/>
</dbReference>
<comment type="caution">
    <text evidence="7">Lacks conserved residue(s) required for the propagation of feature annotation.</text>
</comment>
<feature type="binding site" evidence="7">
    <location>
        <position position="97"/>
    </location>
    <ligand>
        <name>S-adenosyl-L-methionine</name>
        <dbReference type="ChEBI" id="CHEBI:59789"/>
    </ligand>
</feature>
<feature type="binding site" evidence="7">
    <location>
        <position position="72"/>
    </location>
    <ligand>
        <name>S-adenosyl-L-methionine</name>
        <dbReference type="ChEBI" id="CHEBI:59789"/>
    </ligand>
</feature>
<dbReference type="GO" id="GO:0043527">
    <property type="term" value="C:tRNA methyltransferase complex"/>
    <property type="evidence" value="ECO:0007669"/>
    <property type="project" value="TreeGrafter"/>
</dbReference>
<dbReference type="Proteomes" id="UP001275049">
    <property type="component" value="Unassembled WGS sequence"/>
</dbReference>
<dbReference type="InterPro" id="IPR029063">
    <property type="entry name" value="SAM-dependent_MTases_sf"/>
</dbReference>
<dbReference type="RefSeq" id="WP_245855206.1">
    <property type="nucleotide sequence ID" value="NZ_CP126967.1"/>
</dbReference>
<feature type="binding site" evidence="7">
    <location>
        <begin position="259"/>
        <end position="262"/>
    </location>
    <ligand>
        <name>substrate</name>
    </ligand>
</feature>
<feature type="binding site" evidence="7">
    <location>
        <position position="174"/>
    </location>
    <ligand>
        <name>S-adenosyl-L-methionine</name>
        <dbReference type="ChEBI" id="CHEBI:59789"/>
    </ligand>
</feature>
<evidence type="ECO:0000256" key="2">
    <source>
        <dbReference type="ARBA" id="ARBA00003015"/>
    </source>
</evidence>
<comment type="pathway">
    <text evidence="7">tRNA modification; N(7)-methylguanine-tRNA biosynthesis.</text>
</comment>
<feature type="binding site" evidence="7">
    <location>
        <position position="210"/>
    </location>
    <ligand>
        <name>substrate</name>
    </ligand>
</feature>
<evidence type="ECO:0000256" key="3">
    <source>
        <dbReference type="ARBA" id="ARBA00022603"/>
    </source>
</evidence>
<dbReference type="InterPro" id="IPR003358">
    <property type="entry name" value="tRNA_(Gua-N-7)_MeTrfase_Trmb"/>
</dbReference>
<dbReference type="EMBL" id="JAWNGA010000017">
    <property type="protein sequence ID" value="MDY5133714.1"/>
    <property type="molecule type" value="Genomic_DNA"/>
</dbReference>
<evidence type="ECO:0000313" key="11">
    <source>
        <dbReference type="Proteomes" id="UP001281731"/>
    </source>
</evidence>
<dbReference type="PANTHER" id="PTHR23417">
    <property type="entry name" value="3-DEOXY-D-MANNO-OCTULOSONIC-ACID TRANSFERASE/TRNA GUANINE-N 7 - -METHYLTRANSFERASE"/>
    <property type="match status" value="1"/>
</dbReference>
<dbReference type="AlphaFoldDB" id="A0AAW9HLM8"/>
<evidence type="ECO:0000313" key="9">
    <source>
        <dbReference type="EMBL" id="MDY5154672.1"/>
    </source>
</evidence>
<keyword evidence="10" id="KW-1185">Reference proteome</keyword>
<dbReference type="Pfam" id="PF02390">
    <property type="entry name" value="Methyltransf_4"/>
    <property type="match status" value="2"/>
</dbReference>
<evidence type="ECO:0000313" key="8">
    <source>
        <dbReference type="EMBL" id="MDY5133714.1"/>
    </source>
</evidence>
<dbReference type="GO" id="GO:0008176">
    <property type="term" value="F:tRNA (guanine(46)-N7)-methyltransferase activity"/>
    <property type="evidence" value="ECO:0007669"/>
    <property type="project" value="UniProtKB-UniRule"/>
</dbReference>
<evidence type="ECO:0000256" key="5">
    <source>
        <dbReference type="ARBA" id="ARBA00022691"/>
    </source>
</evidence>
<dbReference type="InterPro" id="IPR055361">
    <property type="entry name" value="tRNA_methyltr_TrmB_bact"/>
</dbReference>
<keyword evidence="3 7" id="KW-0489">Methyltransferase</keyword>
<gene>
    <name evidence="7" type="primary">trmB</name>
    <name evidence="9" type="ORF">R6G80_02880</name>
    <name evidence="8" type="ORF">R6G86_08200</name>
</gene>
<keyword evidence="5 7" id="KW-0949">S-adenosyl-L-methionine</keyword>
<accession>A0AAW9HLM8</accession>
<organism evidence="9 11">
    <name type="scientific">Actinotignum urinale</name>
    <dbReference type="NCBI Taxonomy" id="190146"/>
    <lineage>
        <taxon>Bacteria</taxon>
        <taxon>Bacillati</taxon>
        <taxon>Actinomycetota</taxon>
        <taxon>Actinomycetes</taxon>
        <taxon>Actinomycetales</taxon>
        <taxon>Actinomycetaceae</taxon>
        <taxon>Actinotignum</taxon>
    </lineage>
</organism>
<evidence type="ECO:0000256" key="4">
    <source>
        <dbReference type="ARBA" id="ARBA00022679"/>
    </source>
</evidence>
<dbReference type="PANTHER" id="PTHR23417:SF14">
    <property type="entry name" value="PENTACOTRIPEPTIDE-REPEAT REGION OF PRORP DOMAIN-CONTAINING PROTEIN"/>
    <property type="match status" value="1"/>
</dbReference>
<evidence type="ECO:0000256" key="1">
    <source>
        <dbReference type="ARBA" id="ARBA00000142"/>
    </source>
</evidence>
<comment type="function">
    <text evidence="2 7">Catalyzes the formation of N(7)-methylguanine at position 46 (m7G46) in tRNA.</text>
</comment>
<comment type="caution">
    <text evidence="9">The sequence shown here is derived from an EMBL/GenBank/DDBJ whole genome shotgun (WGS) entry which is preliminary data.</text>
</comment>
<proteinExistence type="inferred from homology"/>
<evidence type="ECO:0000313" key="10">
    <source>
        <dbReference type="Proteomes" id="UP001275049"/>
    </source>
</evidence>
<protein>
    <recommendedName>
        <fullName evidence="7">tRNA (guanine-N(7)-)-methyltransferase</fullName>
        <ecNumber evidence="7">2.1.1.33</ecNumber>
    </recommendedName>
    <alternativeName>
        <fullName evidence="7">tRNA (guanine(46)-N(7))-methyltransferase</fullName>
    </alternativeName>
    <alternativeName>
        <fullName evidence="7">tRNA(m7G46)-methyltransferase</fullName>
    </alternativeName>
</protein>
<dbReference type="EMBL" id="JAWNGC010000002">
    <property type="protein sequence ID" value="MDY5154672.1"/>
    <property type="molecule type" value="Genomic_DNA"/>
</dbReference>
<dbReference type="Gene3D" id="3.40.50.150">
    <property type="entry name" value="Vaccinia Virus protein VP39"/>
    <property type="match status" value="1"/>
</dbReference>
<evidence type="ECO:0000256" key="7">
    <source>
        <dbReference type="HAMAP-Rule" id="MF_01057"/>
    </source>
</evidence>
<sequence>MAKNEDNPRKTWRIRSFSQRGSRLGHKYDELVALNQDLFLRMAPGASESLVAPRAEFSLAQAFGREAPLIVEVGSGSGEQAVSYAEKHPDVDVICVEAWAPGAARCISRIVHSGVTNVRVLQADAAQALPVLFGLANAGVNDPDEALALGPAINPEHPNSANPRAQEVWTFFPDPWRKARHHKRRLVAPPFATTVSGILADGGVWRLATDWDNYAWQMRNVVETTPWLENPYVGERPDVNDEEPERGGFAPRWEERTLTRFEQRGIEAGRTVHDIQGVRKPRV</sequence>
<comment type="similarity">
    <text evidence="7">Belongs to the class I-like SAM-binding methyltransferase superfamily. TrmB family.</text>
</comment>
<dbReference type="EC" id="2.1.1.33" evidence="7"/>
<dbReference type="CDD" id="cd02440">
    <property type="entry name" value="AdoMet_MTases"/>
    <property type="match status" value="1"/>
</dbReference>
<keyword evidence="4 7" id="KW-0808">Transferase</keyword>